<feature type="compositionally biased region" description="Basic and acidic residues" evidence="2">
    <location>
        <begin position="486"/>
        <end position="498"/>
    </location>
</feature>
<gene>
    <name evidence="3" type="ORF">ACLA_044400</name>
</gene>
<dbReference type="HOGENOM" id="CLU_506188_0_0_1"/>
<dbReference type="VEuPathDB" id="FungiDB:ACLA_044400"/>
<evidence type="ECO:0000313" key="4">
    <source>
        <dbReference type="Proteomes" id="UP000006701"/>
    </source>
</evidence>
<protein>
    <submittedName>
        <fullName evidence="3">Uncharacterized protein</fullName>
    </submittedName>
</protein>
<sequence length="498" mass="56624">MTPSPKVKEKTFQSSLKALENAAKDVLSFTKLMTKMEDVFAQNRELEQKLEVANQTIDEQQLKLNAEIRKNEDFAEKIGQVAQRWAEEKIDLQAQIQNASNKTSIAAQRKENEMNKRVEAAERAANQSQKKLDKQGFMISKLETSLQETQHQLNELQVDVGVEEMEQEKIFNQFQTLESHLTDLIEEFFEDTIITSELAASEELGSTQLIRANSAFPLITDLPYVNFTYPRTIYAQSIIASRLSQDIFLATYLNAPTGRMSMGEVLQHSRNLRPSQKAILRSLLTTLFQPDEQRVRTETLETAASDLYRTLAPLGRAGKTHEFRQSLHEFLESAANMWYSMRTCSRLFYATSKLGDHSPSWRHSGSHVSPRDHQSSQPPAYHFLVLFPHIFCEDESPFYPGLLWIGDSNSQSPVPEKQGYCSSGIERNGTTAVEKAKAKNISTPNPKSNTPAKMIQVEQQNSGFAERRPSSGVSERSHKTLRRSRVVPEPEYLKDEHH</sequence>
<keyword evidence="1" id="KW-0175">Coiled coil</keyword>
<dbReference type="AlphaFoldDB" id="A1C8T3"/>
<evidence type="ECO:0000313" key="3">
    <source>
        <dbReference type="EMBL" id="EAW13720.1"/>
    </source>
</evidence>
<dbReference type="GeneID" id="4707300"/>
<proteinExistence type="predicted"/>
<accession>A1C8T3</accession>
<feature type="compositionally biased region" description="Polar residues" evidence="2">
    <location>
        <begin position="440"/>
        <end position="463"/>
    </location>
</feature>
<dbReference type="RefSeq" id="XP_001275146.1">
    <property type="nucleotide sequence ID" value="XM_001275145.1"/>
</dbReference>
<reference evidence="3 4" key="1">
    <citation type="journal article" date="2008" name="PLoS Genet.">
        <title>Genomic islands in the pathogenic filamentous fungus Aspergillus fumigatus.</title>
        <authorList>
            <person name="Fedorova N.D."/>
            <person name="Khaldi N."/>
            <person name="Joardar V.S."/>
            <person name="Maiti R."/>
            <person name="Amedeo P."/>
            <person name="Anderson M.J."/>
            <person name="Crabtree J."/>
            <person name="Silva J.C."/>
            <person name="Badger J.H."/>
            <person name="Albarraq A."/>
            <person name="Angiuoli S."/>
            <person name="Bussey H."/>
            <person name="Bowyer P."/>
            <person name="Cotty P.J."/>
            <person name="Dyer P.S."/>
            <person name="Egan A."/>
            <person name="Galens K."/>
            <person name="Fraser-Liggett C.M."/>
            <person name="Haas B.J."/>
            <person name="Inman J.M."/>
            <person name="Kent R."/>
            <person name="Lemieux S."/>
            <person name="Malavazi I."/>
            <person name="Orvis J."/>
            <person name="Roemer T."/>
            <person name="Ronning C.M."/>
            <person name="Sundaram J.P."/>
            <person name="Sutton G."/>
            <person name="Turner G."/>
            <person name="Venter J.C."/>
            <person name="White O.R."/>
            <person name="Whitty B.R."/>
            <person name="Youngman P."/>
            <person name="Wolfe K.H."/>
            <person name="Goldman G.H."/>
            <person name="Wortman J.R."/>
            <person name="Jiang B."/>
            <person name="Denning D.W."/>
            <person name="Nierman W.C."/>
        </authorList>
    </citation>
    <scope>NUCLEOTIDE SEQUENCE [LARGE SCALE GENOMIC DNA]</scope>
    <source>
        <strain evidence="4">ATCC 1007 / CBS 513.65 / DSM 816 / NCTC 3887 / NRRL 1</strain>
    </source>
</reference>
<feature type="region of interest" description="Disordered" evidence="2">
    <location>
        <begin position="437"/>
        <end position="498"/>
    </location>
</feature>
<name>A1C8T3_ASPCL</name>
<feature type="coiled-coil region" evidence="1">
    <location>
        <begin position="29"/>
        <end position="166"/>
    </location>
</feature>
<dbReference type="OMA" id="PMCIASP"/>
<dbReference type="Proteomes" id="UP000006701">
    <property type="component" value="Unassembled WGS sequence"/>
</dbReference>
<dbReference type="EMBL" id="DS027046">
    <property type="protein sequence ID" value="EAW13720.1"/>
    <property type="molecule type" value="Genomic_DNA"/>
</dbReference>
<keyword evidence="4" id="KW-1185">Reference proteome</keyword>
<dbReference type="OrthoDB" id="4486611at2759"/>
<evidence type="ECO:0000256" key="1">
    <source>
        <dbReference type="SAM" id="Coils"/>
    </source>
</evidence>
<dbReference type="KEGG" id="act:ACLA_044400"/>
<evidence type="ECO:0000256" key="2">
    <source>
        <dbReference type="SAM" id="MobiDB-lite"/>
    </source>
</evidence>
<organism evidence="3 4">
    <name type="scientific">Aspergillus clavatus (strain ATCC 1007 / CBS 513.65 / DSM 816 / NCTC 3887 / NRRL 1 / QM 1276 / 107)</name>
    <dbReference type="NCBI Taxonomy" id="344612"/>
    <lineage>
        <taxon>Eukaryota</taxon>
        <taxon>Fungi</taxon>
        <taxon>Dikarya</taxon>
        <taxon>Ascomycota</taxon>
        <taxon>Pezizomycotina</taxon>
        <taxon>Eurotiomycetes</taxon>
        <taxon>Eurotiomycetidae</taxon>
        <taxon>Eurotiales</taxon>
        <taxon>Aspergillaceae</taxon>
        <taxon>Aspergillus</taxon>
        <taxon>Aspergillus subgen. Fumigati</taxon>
    </lineage>
</organism>